<dbReference type="InterPro" id="IPR029063">
    <property type="entry name" value="SAM-dependent_MTases_sf"/>
</dbReference>
<protein>
    <submittedName>
        <fullName evidence="1">Methyltransferase domain-containing protein</fullName>
    </submittedName>
</protein>
<dbReference type="AlphaFoldDB" id="A0AAW9RIW0"/>
<dbReference type="CDD" id="cd02440">
    <property type="entry name" value="AdoMet_MTases"/>
    <property type="match status" value="1"/>
</dbReference>
<dbReference type="EMBL" id="JAZHOG010000006">
    <property type="protein sequence ID" value="MEJ8568008.1"/>
    <property type="molecule type" value="Genomic_DNA"/>
</dbReference>
<dbReference type="SUPFAM" id="SSF53335">
    <property type="entry name" value="S-adenosyl-L-methionine-dependent methyltransferases"/>
    <property type="match status" value="1"/>
</dbReference>
<proteinExistence type="predicted"/>
<name>A0AAW9RIW0_9GAMM</name>
<evidence type="ECO:0000313" key="1">
    <source>
        <dbReference type="EMBL" id="MEJ8568008.1"/>
    </source>
</evidence>
<dbReference type="RefSeq" id="WP_354695331.1">
    <property type="nucleotide sequence ID" value="NZ_JAZHOG010000006.1"/>
</dbReference>
<comment type="caution">
    <text evidence="1">The sequence shown here is derived from an EMBL/GenBank/DDBJ whole genome shotgun (WGS) entry which is preliminary data.</text>
</comment>
<keyword evidence="1" id="KW-0489">Methyltransferase</keyword>
<dbReference type="Gene3D" id="3.40.50.150">
    <property type="entry name" value="Vaccinia Virus protein VP39"/>
    <property type="match status" value="1"/>
</dbReference>
<dbReference type="GO" id="GO:0008168">
    <property type="term" value="F:methyltransferase activity"/>
    <property type="evidence" value="ECO:0007669"/>
    <property type="project" value="UniProtKB-KW"/>
</dbReference>
<reference evidence="1 2" key="1">
    <citation type="submission" date="2024-02" db="EMBL/GenBank/DDBJ databases">
        <title>A novel Wenzhouxiangellaceae bacterium, isolated from coastal sediments.</title>
        <authorList>
            <person name="Du Z.-J."/>
            <person name="Ye Y.-Q."/>
            <person name="Zhang X.-Y."/>
        </authorList>
    </citation>
    <scope>NUCLEOTIDE SEQUENCE [LARGE SCALE GENOMIC DNA]</scope>
    <source>
        <strain evidence="1 2">CH-27</strain>
    </source>
</reference>
<evidence type="ECO:0000313" key="2">
    <source>
        <dbReference type="Proteomes" id="UP001359886"/>
    </source>
</evidence>
<gene>
    <name evidence="1" type="ORF">V3330_10260</name>
</gene>
<sequence>MSPENRNTCPFGPQYQIYWDMRHALFSRFDQAQVDATGLYTMVPENHAMDMARRAGGGATLDLCSGIGAMSIAFARCGQQVTAVEIDPRRVAMARHNARLYEVADRIDFRAADATAESTLAALPDDIHTLFMDPPWGAGPGDYLKRPVTRLADLELAGLNLVDLTRRLPGREVMLRLPPNFDIGILADIPAEKIAYVSASGYLHWYYARMAREDFLQVPPRSGLEPMSPAARRGFVARHIP</sequence>
<dbReference type="PANTHER" id="PTHR14741">
    <property type="entry name" value="S-ADENOSYLMETHIONINE-DEPENDENT METHYLTRANSFERASE RELATED"/>
    <property type="match status" value="1"/>
</dbReference>
<accession>A0AAW9RIW0</accession>
<dbReference type="Pfam" id="PF09445">
    <property type="entry name" value="Methyltransf_15"/>
    <property type="match status" value="1"/>
</dbReference>
<organism evidence="1 2">
    <name type="scientific">Elongatibacter sediminis</name>
    <dbReference type="NCBI Taxonomy" id="3119006"/>
    <lineage>
        <taxon>Bacteria</taxon>
        <taxon>Pseudomonadati</taxon>
        <taxon>Pseudomonadota</taxon>
        <taxon>Gammaproteobacteria</taxon>
        <taxon>Chromatiales</taxon>
        <taxon>Wenzhouxiangellaceae</taxon>
        <taxon>Elongatibacter</taxon>
    </lineage>
</organism>
<dbReference type="PANTHER" id="PTHR14741:SF32">
    <property type="entry name" value="TRIMETHYLGUANOSINE SYNTHASE"/>
    <property type="match status" value="1"/>
</dbReference>
<keyword evidence="1" id="KW-0808">Transferase</keyword>
<dbReference type="Proteomes" id="UP001359886">
    <property type="component" value="Unassembled WGS sequence"/>
</dbReference>
<dbReference type="GO" id="GO:0036261">
    <property type="term" value="P:7-methylguanosine cap hypermethylation"/>
    <property type="evidence" value="ECO:0007669"/>
    <property type="project" value="InterPro"/>
</dbReference>
<dbReference type="InterPro" id="IPR019012">
    <property type="entry name" value="RNA_cap_Gua-N2-MeTrfase"/>
</dbReference>
<keyword evidence="2" id="KW-1185">Reference proteome</keyword>